<dbReference type="Gene3D" id="3.40.50.620">
    <property type="entry name" value="HUPs"/>
    <property type="match status" value="1"/>
</dbReference>
<dbReference type="PANTHER" id="PTHR40599:SF1">
    <property type="entry name" value="[CITRATE [PRO-3S]-LYASE] LIGASE"/>
    <property type="match status" value="1"/>
</dbReference>
<evidence type="ECO:0000256" key="2">
    <source>
        <dbReference type="ARBA" id="ARBA00022840"/>
    </source>
</evidence>
<keyword evidence="1 3" id="KW-0547">Nucleotide-binding</keyword>
<dbReference type="Proteomes" id="UP001523262">
    <property type="component" value="Unassembled WGS sequence"/>
</dbReference>
<dbReference type="InterPro" id="IPR013166">
    <property type="entry name" value="Citrate_lyase_ligase_C"/>
</dbReference>
<dbReference type="NCBIfam" id="TIGR00124">
    <property type="entry name" value="cit_ly_ligase"/>
    <property type="match status" value="1"/>
</dbReference>
<dbReference type="InterPro" id="IPR005216">
    <property type="entry name" value="Citrate_lyase_ligase"/>
</dbReference>
<dbReference type="InterPro" id="IPR000182">
    <property type="entry name" value="GNAT_dom"/>
</dbReference>
<reference evidence="5 6" key="1">
    <citation type="submission" date="2022-06" db="EMBL/GenBank/DDBJ databases">
        <authorList>
            <person name="Jeon C.O."/>
        </authorList>
    </citation>
    <scope>NUCLEOTIDE SEQUENCE [LARGE SCALE GENOMIC DNA]</scope>
    <source>
        <strain evidence="5 6">KCTC 13943</strain>
    </source>
</reference>
<dbReference type="Pfam" id="PF08218">
    <property type="entry name" value="Citrate_ly_lig"/>
    <property type="match status" value="1"/>
</dbReference>
<sequence length="360" mass="40506">MCYVKLTEKILTLKSNAEMSQLKEFLKKQNLSLDADVEYTIAIFDGQNIVATGSLGGRILKCIAVDEEYQNMGLSAKLVTHLVHEAYSRGNTHLFIYTKPKNKSIFSDLGFYPVAEVPSKVILMENRSAGIKNYLKQIIQEKEQVIPDKRGKNRAGAVIVNCNPFTLGHQYLIEYAASKCEALHIFVLREDKSSFPSAVRYRLVKEGVKHLDNVVVHSGKDYIISDATFPSYFIKEFHDVVETHAMLDIDIFANYIAPALGIKKRFVGEEPCCKVTSTYNSVMQEILSAREIDVQVIPRVLSETQPISASRVRDLIHAGKLHEVKKLVPETTYQFLLSSEAKGIIQRIQAKHTKTLLRGG</sequence>
<gene>
    <name evidence="5" type="primary">citC</name>
    <name evidence="5" type="ORF">NDK43_24205</name>
</gene>
<name>A0ABT0WIH6_9BACI</name>
<dbReference type="EC" id="6.2.1.22" evidence="3"/>
<evidence type="ECO:0000256" key="1">
    <source>
        <dbReference type="ARBA" id="ARBA00022741"/>
    </source>
</evidence>
<proteinExistence type="predicted"/>
<dbReference type="SUPFAM" id="SSF55729">
    <property type="entry name" value="Acyl-CoA N-acyltransferases (Nat)"/>
    <property type="match status" value="1"/>
</dbReference>
<dbReference type="Pfam" id="PF00583">
    <property type="entry name" value="Acetyltransf_1"/>
    <property type="match status" value="1"/>
</dbReference>
<dbReference type="PANTHER" id="PTHR40599">
    <property type="entry name" value="[CITRATE [PRO-3S]-LYASE] LIGASE"/>
    <property type="match status" value="1"/>
</dbReference>
<evidence type="ECO:0000313" key="6">
    <source>
        <dbReference type="Proteomes" id="UP001523262"/>
    </source>
</evidence>
<comment type="caution">
    <text evidence="5">The sequence shown here is derived from an EMBL/GenBank/DDBJ whole genome shotgun (WGS) entry which is preliminary data.</text>
</comment>
<dbReference type="SUPFAM" id="SSF52374">
    <property type="entry name" value="Nucleotidylyl transferase"/>
    <property type="match status" value="1"/>
</dbReference>
<dbReference type="PIRSF" id="PIRSF005751">
    <property type="entry name" value="Acet_citr_lig"/>
    <property type="match status" value="1"/>
</dbReference>
<dbReference type="PROSITE" id="PS51186">
    <property type="entry name" value="GNAT"/>
    <property type="match status" value="1"/>
</dbReference>
<accession>A0ABT0WIH6</accession>
<keyword evidence="2 3" id="KW-0067">ATP-binding</keyword>
<evidence type="ECO:0000313" key="5">
    <source>
        <dbReference type="EMBL" id="MCM2534877.1"/>
    </source>
</evidence>
<dbReference type="EMBL" id="JAMQCR010000002">
    <property type="protein sequence ID" value="MCM2534877.1"/>
    <property type="molecule type" value="Genomic_DNA"/>
</dbReference>
<keyword evidence="6" id="KW-1185">Reference proteome</keyword>
<comment type="function">
    <text evidence="3">Acetylation of prosthetic group (2-(5''-phosphoribosyl)-3'-dephosphocoenzyme-A) of the gamma subunit of citrate lyase.</text>
</comment>
<evidence type="ECO:0000256" key="3">
    <source>
        <dbReference type="PIRNR" id="PIRNR005751"/>
    </source>
</evidence>
<dbReference type="GO" id="GO:0008771">
    <property type="term" value="F:[citrate (pro-3S)-lyase] ligase activity"/>
    <property type="evidence" value="ECO:0007669"/>
    <property type="project" value="UniProtKB-EC"/>
</dbReference>
<dbReference type="InterPro" id="IPR014729">
    <property type="entry name" value="Rossmann-like_a/b/a_fold"/>
</dbReference>
<protein>
    <recommendedName>
        <fullName evidence="3">[Citrate [pro-3S]-lyase] ligase</fullName>
        <ecNumber evidence="3">6.2.1.22</ecNumber>
    </recommendedName>
</protein>
<dbReference type="Gene3D" id="3.40.630.30">
    <property type="match status" value="1"/>
</dbReference>
<dbReference type="InterPro" id="IPR016181">
    <property type="entry name" value="Acyl_CoA_acyltransferase"/>
</dbReference>
<organism evidence="5 6">
    <name type="scientific">Neobacillus pocheonensis</name>
    <dbReference type="NCBI Taxonomy" id="363869"/>
    <lineage>
        <taxon>Bacteria</taxon>
        <taxon>Bacillati</taxon>
        <taxon>Bacillota</taxon>
        <taxon>Bacilli</taxon>
        <taxon>Bacillales</taxon>
        <taxon>Bacillaceae</taxon>
        <taxon>Neobacillus</taxon>
    </lineage>
</organism>
<keyword evidence="3 5" id="KW-0436">Ligase</keyword>
<evidence type="ECO:0000259" key="4">
    <source>
        <dbReference type="PROSITE" id="PS51186"/>
    </source>
</evidence>
<feature type="domain" description="N-acetyltransferase" evidence="4">
    <location>
        <begin position="1"/>
        <end position="129"/>
    </location>
</feature>
<comment type="catalytic activity">
    <reaction evidence="3">
        <text>holo-[citrate lyase ACP] + acetate + ATP = acetyl-[citrate lyase ACP] + AMP + diphosphate</text>
        <dbReference type="Rhea" id="RHEA:23788"/>
        <dbReference type="Rhea" id="RHEA-COMP:10158"/>
        <dbReference type="Rhea" id="RHEA-COMP:13710"/>
        <dbReference type="ChEBI" id="CHEBI:30089"/>
        <dbReference type="ChEBI" id="CHEBI:30616"/>
        <dbReference type="ChEBI" id="CHEBI:33019"/>
        <dbReference type="ChEBI" id="CHEBI:82683"/>
        <dbReference type="ChEBI" id="CHEBI:137976"/>
        <dbReference type="ChEBI" id="CHEBI:456215"/>
        <dbReference type="EC" id="6.2.1.22"/>
    </reaction>
</comment>
<dbReference type="SMART" id="SM00764">
    <property type="entry name" value="Citrate_ly_lig"/>
    <property type="match status" value="1"/>
</dbReference>